<dbReference type="VEuPathDB" id="AmoebaDB:NfTy_087550"/>
<dbReference type="EMBL" id="VFQX01000072">
    <property type="protein sequence ID" value="KAF0972021.1"/>
    <property type="molecule type" value="Genomic_DNA"/>
</dbReference>
<keyword evidence="3" id="KW-1185">Reference proteome</keyword>
<accession>A0A6A5BB03</accession>
<dbReference type="Proteomes" id="UP000444721">
    <property type="component" value="Unassembled WGS sequence"/>
</dbReference>
<feature type="domain" description="Enoyl reductase (ER)" evidence="1">
    <location>
        <begin position="18"/>
        <end position="251"/>
    </location>
</feature>
<dbReference type="VEuPathDB" id="AmoebaDB:FDP41_009717"/>
<dbReference type="PANTHER" id="PTHR45033:SF2">
    <property type="entry name" value="ZINC-TYPE ALCOHOL DEHYDROGENASE-LIKE PROTEIN C1773.06C"/>
    <property type="match status" value="1"/>
</dbReference>
<protein>
    <recommendedName>
        <fullName evidence="1">Enoyl reductase (ER) domain-containing protein</fullName>
    </recommendedName>
</protein>
<comment type="caution">
    <text evidence="2">The sequence shown here is derived from an EMBL/GenBank/DDBJ whole genome shotgun (WGS) entry which is preliminary data.</text>
</comment>
<evidence type="ECO:0000313" key="3">
    <source>
        <dbReference type="Proteomes" id="UP000444721"/>
    </source>
</evidence>
<dbReference type="PANTHER" id="PTHR45033">
    <property type="match status" value="1"/>
</dbReference>
<dbReference type="VEuPathDB" id="AmoebaDB:NF0003610"/>
<dbReference type="InterPro" id="IPR052711">
    <property type="entry name" value="Zinc_ADH-like"/>
</dbReference>
<dbReference type="OMA" id="FNQTHQS"/>
<evidence type="ECO:0000313" key="2">
    <source>
        <dbReference type="EMBL" id="KAF0972021.1"/>
    </source>
</evidence>
<dbReference type="Gene3D" id="3.90.180.10">
    <property type="entry name" value="Medium-chain alcohol dehydrogenases, catalytic domain"/>
    <property type="match status" value="1"/>
</dbReference>
<dbReference type="Gene3D" id="3.40.50.720">
    <property type="entry name" value="NAD(P)-binding Rossmann-like Domain"/>
    <property type="match status" value="1"/>
</dbReference>
<dbReference type="RefSeq" id="XP_044556736.1">
    <property type="nucleotide sequence ID" value="XM_044713705.1"/>
</dbReference>
<dbReference type="SUPFAM" id="SSF50129">
    <property type="entry name" value="GroES-like"/>
    <property type="match status" value="1"/>
</dbReference>
<evidence type="ECO:0000259" key="1">
    <source>
        <dbReference type="SMART" id="SM00829"/>
    </source>
</evidence>
<dbReference type="CDD" id="cd08276">
    <property type="entry name" value="MDR7"/>
    <property type="match status" value="1"/>
</dbReference>
<dbReference type="InterPro" id="IPR013154">
    <property type="entry name" value="ADH-like_N"/>
</dbReference>
<dbReference type="InterPro" id="IPR036291">
    <property type="entry name" value="NAD(P)-bd_dom_sf"/>
</dbReference>
<gene>
    <name evidence="2" type="ORF">FDP41_009717</name>
</gene>
<organism evidence="2 3">
    <name type="scientific">Naegleria fowleri</name>
    <name type="common">Brain eating amoeba</name>
    <dbReference type="NCBI Taxonomy" id="5763"/>
    <lineage>
        <taxon>Eukaryota</taxon>
        <taxon>Discoba</taxon>
        <taxon>Heterolobosea</taxon>
        <taxon>Tetramitia</taxon>
        <taxon>Eutetramitia</taxon>
        <taxon>Vahlkampfiidae</taxon>
        <taxon>Naegleria</taxon>
    </lineage>
</organism>
<dbReference type="SUPFAM" id="SSF51735">
    <property type="entry name" value="NAD(P)-binding Rossmann-fold domains"/>
    <property type="match status" value="1"/>
</dbReference>
<dbReference type="InterPro" id="IPR020843">
    <property type="entry name" value="ER"/>
</dbReference>
<dbReference type="Pfam" id="PF08240">
    <property type="entry name" value="ADH_N"/>
    <property type="match status" value="1"/>
</dbReference>
<proteinExistence type="predicted"/>
<dbReference type="SMART" id="SM00829">
    <property type="entry name" value="PKS_ER"/>
    <property type="match status" value="1"/>
</dbReference>
<sequence>MSHLPSTQQLYLVPKKEGIEQLTLHKDEPIPQPNRNQVLVQLKAYSLNFRDLMVINGHYPSPIENISRPKGFIPLSDASGQVVAIGEDVKEFSIGDRVSGLFHPDWMDGKHDTPQRGHSLGAGDASSEGVLSQLRIFEKHSLVKIPSYLSYEEASTLPCAAFTAYHALFQNIENKVDATQMVLVLGTGGVSMFALQFAKTAGARVIVTSSSDEKLKRVSRNLEWILQFITKQIQIGTRRCESSLQEEVSIM</sequence>
<dbReference type="GeneID" id="68116932"/>
<reference evidence="2 3" key="1">
    <citation type="journal article" date="2019" name="Sci. Rep.">
        <title>Nanopore sequencing improves the draft genome of the human pathogenic amoeba Naegleria fowleri.</title>
        <authorList>
            <person name="Liechti N."/>
            <person name="Schurch N."/>
            <person name="Bruggmann R."/>
            <person name="Wittwer M."/>
        </authorList>
    </citation>
    <scope>NUCLEOTIDE SEQUENCE [LARGE SCALE GENOMIC DNA]</scope>
    <source>
        <strain evidence="2 3">ATCC 30894</strain>
    </source>
</reference>
<dbReference type="OrthoDB" id="9930022at2759"/>
<dbReference type="AlphaFoldDB" id="A0A6A5BB03"/>
<dbReference type="InterPro" id="IPR011032">
    <property type="entry name" value="GroES-like_sf"/>
</dbReference>
<name>A0A6A5BB03_NAEFO</name>
<dbReference type="GO" id="GO:0016491">
    <property type="term" value="F:oxidoreductase activity"/>
    <property type="evidence" value="ECO:0007669"/>
    <property type="project" value="InterPro"/>
</dbReference>